<dbReference type="PROSITE" id="PS50011">
    <property type="entry name" value="PROTEIN_KINASE_DOM"/>
    <property type="match status" value="1"/>
</dbReference>
<feature type="domain" description="Protein kinase" evidence="9">
    <location>
        <begin position="67"/>
        <end position="433"/>
    </location>
</feature>
<dbReference type="Gene3D" id="3.30.200.20">
    <property type="entry name" value="Phosphorylase Kinase, domain 1"/>
    <property type="match status" value="1"/>
</dbReference>
<dbReference type="Gene3D" id="1.10.510.10">
    <property type="entry name" value="Transferase(Phosphotransferase) domain 1"/>
    <property type="match status" value="1"/>
</dbReference>
<comment type="catalytic activity">
    <reaction evidence="7">
        <text>L-threonyl-[protein] + ATP = O-phospho-L-threonyl-[protein] + ADP + H(+)</text>
        <dbReference type="Rhea" id="RHEA:46608"/>
        <dbReference type="Rhea" id="RHEA-COMP:11060"/>
        <dbReference type="Rhea" id="RHEA-COMP:11605"/>
        <dbReference type="ChEBI" id="CHEBI:15378"/>
        <dbReference type="ChEBI" id="CHEBI:30013"/>
        <dbReference type="ChEBI" id="CHEBI:30616"/>
        <dbReference type="ChEBI" id="CHEBI:61977"/>
        <dbReference type="ChEBI" id="CHEBI:456216"/>
        <dbReference type="EC" id="2.7.11.1"/>
    </reaction>
</comment>
<dbReference type="OrthoDB" id="5979581at2759"/>
<dbReference type="InterPro" id="IPR051334">
    <property type="entry name" value="SRPK"/>
</dbReference>
<keyword evidence="2" id="KW-0723">Serine/threonine-protein kinase</keyword>
<dbReference type="Pfam" id="PF00069">
    <property type="entry name" value="Pkinase"/>
    <property type="match status" value="1"/>
</dbReference>
<dbReference type="SUPFAM" id="SSF56112">
    <property type="entry name" value="Protein kinase-like (PK-like)"/>
    <property type="match status" value="1"/>
</dbReference>
<dbReference type="RefSeq" id="XP_033600779.1">
    <property type="nucleotide sequence ID" value="XM_033746907.1"/>
</dbReference>
<dbReference type="PANTHER" id="PTHR47634">
    <property type="entry name" value="PROTEIN KINASE DOMAIN-CONTAINING PROTEIN-RELATED"/>
    <property type="match status" value="1"/>
</dbReference>
<evidence type="ECO:0000256" key="4">
    <source>
        <dbReference type="ARBA" id="ARBA00022741"/>
    </source>
</evidence>
<evidence type="ECO:0000256" key="2">
    <source>
        <dbReference type="ARBA" id="ARBA00022527"/>
    </source>
</evidence>
<reference evidence="10" key="1">
    <citation type="journal article" date="2020" name="Stud. Mycol.">
        <title>101 Dothideomycetes genomes: a test case for predicting lifestyles and emergence of pathogens.</title>
        <authorList>
            <person name="Haridas S."/>
            <person name="Albert R."/>
            <person name="Binder M."/>
            <person name="Bloem J."/>
            <person name="Labutti K."/>
            <person name="Salamov A."/>
            <person name="Andreopoulos B."/>
            <person name="Baker S."/>
            <person name="Barry K."/>
            <person name="Bills G."/>
            <person name="Bluhm B."/>
            <person name="Cannon C."/>
            <person name="Castanera R."/>
            <person name="Culley D."/>
            <person name="Daum C."/>
            <person name="Ezra D."/>
            <person name="Gonzalez J."/>
            <person name="Henrissat B."/>
            <person name="Kuo A."/>
            <person name="Liang C."/>
            <person name="Lipzen A."/>
            <person name="Lutzoni F."/>
            <person name="Magnuson J."/>
            <person name="Mondo S."/>
            <person name="Nolan M."/>
            <person name="Ohm R."/>
            <person name="Pangilinan J."/>
            <person name="Park H.-J."/>
            <person name="Ramirez L."/>
            <person name="Alfaro M."/>
            <person name="Sun H."/>
            <person name="Tritt A."/>
            <person name="Yoshinaga Y."/>
            <person name="Zwiers L.-H."/>
            <person name="Turgeon B."/>
            <person name="Goodwin S."/>
            <person name="Spatafora J."/>
            <person name="Crous P."/>
            <person name="Grigoriev I."/>
        </authorList>
    </citation>
    <scope>NUCLEOTIDE SEQUENCE</scope>
    <source>
        <strain evidence="10">CBS 121739</strain>
    </source>
</reference>
<keyword evidence="5 10" id="KW-0418">Kinase</keyword>
<evidence type="ECO:0000256" key="5">
    <source>
        <dbReference type="ARBA" id="ARBA00022777"/>
    </source>
</evidence>
<evidence type="ECO:0000256" key="8">
    <source>
        <dbReference type="ARBA" id="ARBA00048679"/>
    </source>
</evidence>
<dbReference type="GO" id="GO:0005737">
    <property type="term" value="C:cytoplasm"/>
    <property type="evidence" value="ECO:0007669"/>
    <property type="project" value="TreeGrafter"/>
</dbReference>
<dbReference type="GeneID" id="54487961"/>
<dbReference type="GO" id="GO:0050684">
    <property type="term" value="P:regulation of mRNA processing"/>
    <property type="evidence" value="ECO:0007669"/>
    <property type="project" value="TreeGrafter"/>
</dbReference>
<evidence type="ECO:0000256" key="3">
    <source>
        <dbReference type="ARBA" id="ARBA00022679"/>
    </source>
</evidence>
<dbReference type="GO" id="GO:0004674">
    <property type="term" value="F:protein serine/threonine kinase activity"/>
    <property type="evidence" value="ECO:0007669"/>
    <property type="project" value="UniProtKB-KW"/>
</dbReference>
<dbReference type="AlphaFoldDB" id="A0A6A6W5X3"/>
<keyword evidence="3" id="KW-0808">Transferase</keyword>
<evidence type="ECO:0000313" key="10">
    <source>
        <dbReference type="EMBL" id="KAF2758328.1"/>
    </source>
</evidence>
<dbReference type="EC" id="2.7.11.1" evidence="1"/>
<name>A0A6A6W5X3_9PEZI</name>
<dbReference type="InterPro" id="IPR000719">
    <property type="entry name" value="Prot_kinase_dom"/>
</dbReference>
<evidence type="ECO:0000256" key="6">
    <source>
        <dbReference type="ARBA" id="ARBA00022840"/>
    </source>
</evidence>
<proteinExistence type="predicted"/>
<dbReference type="GO" id="GO:0005634">
    <property type="term" value="C:nucleus"/>
    <property type="evidence" value="ECO:0007669"/>
    <property type="project" value="TreeGrafter"/>
</dbReference>
<dbReference type="PROSITE" id="PS00108">
    <property type="entry name" value="PROTEIN_KINASE_ST"/>
    <property type="match status" value="1"/>
</dbReference>
<evidence type="ECO:0000256" key="7">
    <source>
        <dbReference type="ARBA" id="ARBA00047899"/>
    </source>
</evidence>
<dbReference type="PANTHER" id="PTHR47634:SF9">
    <property type="entry name" value="PROTEIN KINASE DOMAIN-CONTAINING PROTEIN-RELATED"/>
    <property type="match status" value="1"/>
</dbReference>
<evidence type="ECO:0000313" key="11">
    <source>
        <dbReference type="Proteomes" id="UP000799437"/>
    </source>
</evidence>
<dbReference type="SMART" id="SM00220">
    <property type="entry name" value="S_TKc"/>
    <property type="match status" value="1"/>
</dbReference>
<dbReference type="EMBL" id="ML996571">
    <property type="protein sequence ID" value="KAF2758328.1"/>
    <property type="molecule type" value="Genomic_DNA"/>
</dbReference>
<comment type="catalytic activity">
    <reaction evidence="8">
        <text>L-seryl-[protein] + ATP = O-phospho-L-seryl-[protein] + ADP + H(+)</text>
        <dbReference type="Rhea" id="RHEA:17989"/>
        <dbReference type="Rhea" id="RHEA-COMP:9863"/>
        <dbReference type="Rhea" id="RHEA-COMP:11604"/>
        <dbReference type="ChEBI" id="CHEBI:15378"/>
        <dbReference type="ChEBI" id="CHEBI:29999"/>
        <dbReference type="ChEBI" id="CHEBI:30616"/>
        <dbReference type="ChEBI" id="CHEBI:83421"/>
        <dbReference type="ChEBI" id="CHEBI:456216"/>
        <dbReference type="EC" id="2.7.11.1"/>
    </reaction>
</comment>
<protein>
    <recommendedName>
        <fullName evidence="1">non-specific serine/threonine protein kinase</fullName>
        <ecNumber evidence="1">2.7.11.1</ecNumber>
    </recommendedName>
</protein>
<sequence length="438" mass="50000">MIMRHQCRRVRSLCSHSAYITSRPITSLSRPPSILPTNVLIEEERVPGYRPEFYYPAHPGEVLDDRYKILTKIGWGTASTVWLARDLERSRVPDRYVTLKIATSNPDYDDMVLHELDINKRLAKDTSIAGFAFVRAAIDDFIATSPTGATHLCLVFEAMREPLSQLQHRLVGDAIPPQLLKVHVDFILQGLDYLHSECQVIHTDLKADNILMSFEDPSVLGEYVEAQGDHPMPRKRVGDQTIYLSHNNFGTLKSYLMLPKIVDFGLAHRGDGEKPLRHPIQPPLYHAPEVLLGVPWTYSVDIWNLGVLLFELLEDKELFAHLKSQNGVYTARAHIAEMIAIFGPPPQKLIDREKLWRDIPWERSFPGPNGAWCDTARSFKHPEIIPTNVKLDDCITCMVGEEKALFLKFVRRMLQWVPEDRSTAKELRDDPWLQSGLA</sequence>
<dbReference type="GO" id="GO:0005524">
    <property type="term" value="F:ATP binding"/>
    <property type="evidence" value="ECO:0007669"/>
    <property type="project" value="UniProtKB-KW"/>
</dbReference>
<keyword evidence="11" id="KW-1185">Reference proteome</keyword>
<dbReference type="Proteomes" id="UP000799437">
    <property type="component" value="Unassembled WGS sequence"/>
</dbReference>
<dbReference type="GO" id="GO:0000245">
    <property type="term" value="P:spliceosomal complex assembly"/>
    <property type="evidence" value="ECO:0007669"/>
    <property type="project" value="TreeGrafter"/>
</dbReference>
<keyword evidence="4" id="KW-0547">Nucleotide-binding</keyword>
<dbReference type="InterPro" id="IPR011009">
    <property type="entry name" value="Kinase-like_dom_sf"/>
</dbReference>
<evidence type="ECO:0000256" key="1">
    <source>
        <dbReference type="ARBA" id="ARBA00012513"/>
    </source>
</evidence>
<accession>A0A6A6W5X3</accession>
<evidence type="ECO:0000259" key="9">
    <source>
        <dbReference type="PROSITE" id="PS50011"/>
    </source>
</evidence>
<organism evidence="10 11">
    <name type="scientific">Pseudovirgaria hyperparasitica</name>
    <dbReference type="NCBI Taxonomy" id="470096"/>
    <lineage>
        <taxon>Eukaryota</taxon>
        <taxon>Fungi</taxon>
        <taxon>Dikarya</taxon>
        <taxon>Ascomycota</taxon>
        <taxon>Pezizomycotina</taxon>
        <taxon>Dothideomycetes</taxon>
        <taxon>Dothideomycetes incertae sedis</taxon>
        <taxon>Acrospermales</taxon>
        <taxon>Acrospermaceae</taxon>
        <taxon>Pseudovirgaria</taxon>
    </lineage>
</organism>
<gene>
    <name evidence="10" type="ORF">EJ05DRAFT_499854</name>
</gene>
<dbReference type="InterPro" id="IPR008271">
    <property type="entry name" value="Ser/Thr_kinase_AS"/>
</dbReference>
<keyword evidence="6" id="KW-0067">ATP-binding</keyword>